<feature type="transmembrane region" description="Helical" evidence="1">
    <location>
        <begin position="54"/>
        <end position="72"/>
    </location>
</feature>
<keyword evidence="1" id="KW-0472">Membrane</keyword>
<evidence type="ECO:0000313" key="2">
    <source>
        <dbReference type="EMBL" id="KAK2174035.1"/>
    </source>
</evidence>
<dbReference type="EMBL" id="JAODUO010000832">
    <property type="protein sequence ID" value="KAK2174035.1"/>
    <property type="molecule type" value="Genomic_DNA"/>
</dbReference>
<evidence type="ECO:0000313" key="3">
    <source>
        <dbReference type="Proteomes" id="UP001209878"/>
    </source>
</evidence>
<keyword evidence="1" id="KW-1133">Transmembrane helix</keyword>
<comment type="caution">
    <text evidence="2">The sequence shown here is derived from an EMBL/GenBank/DDBJ whole genome shotgun (WGS) entry which is preliminary data.</text>
</comment>
<protein>
    <recommendedName>
        <fullName evidence="4">Transmembrane protein</fullName>
    </recommendedName>
</protein>
<dbReference type="Proteomes" id="UP001209878">
    <property type="component" value="Unassembled WGS sequence"/>
</dbReference>
<evidence type="ECO:0000256" key="1">
    <source>
        <dbReference type="SAM" id="Phobius"/>
    </source>
</evidence>
<proteinExistence type="predicted"/>
<keyword evidence="3" id="KW-1185">Reference proteome</keyword>
<accession>A0AAD9KMP2</accession>
<evidence type="ECO:0008006" key="4">
    <source>
        <dbReference type="Google" id="ProtNLM"/>
    </source>
</evidence>
<organism evidence="2 3">
    <name type="scientific">Ridgeia piscesae</name>
    <name type="common">Tubeworm</name>
    <dbReference type="NCBI Taxonomy" id="27915"/>
    <lineage>
        <taxon>Eukaryota</taxon>
        <taxon>Metazoa</taxon>
        <taxon>Spiralia</taxon>
        <taxon>Lophotrochozoa</taxon>
        <taxon>Annelida</taxon>
        <taxon>Polychaeta</taxon>
        <taxon>Sedentaria</taxon>
        <taxon>Canalipalpata</taxon>
        <taxon>Sabellida</taxon>
        <taxon>Siboglinidae</taxon>
        <taxon>Ridgeia</taxon>
    </lineage>
</organism>
<dbReference type="AlphaFoldDB" id="A0AAD9KMP2"/>
<feature type="transmembrane region" description="Helical" evidence="1">
    <location>
        <begin position="12"/>
        <end position="33"/>
    </location>
</feature>
<name>A0AAD9KMP2_RIDPI</name>
<reference evidence="2" key="1">
    <citation type="journal article" date="2023" name="Mol. Biol. Evol.">
        <title>Third-Generation Sequencing Reveals the Adaptive Role of the Epigenome in Three Deep-Sea Polychaetes.</title>
        <authorList>
            <person name="Perez M."/>
            <person name="Aroh O."/>
            <person name="Sun Y."/>
            <person name="Lan Y."/>
            <person name="Juniper S.K."/>
            <person name="Young C.R."/>
            <person name="Angers B."/>
            <person name="Qian P.Y."/>
        </authorList>
    </citation>
    <scope>NUCLEOTIDE SEQUENCE</scope>
    <source>
        <strain evidence="2">R07B-5</strain>
    </source>
</reference>
<sequence>MPADDNKTPAQMYTTFMFSFYSVYSSVHTVLGVSLFSKEVPVFVHLCLTLHQYLVFRFSVFFICAVSASYGFCQSVFVVNSADVHYIAVSAELTIIQSTVSVDLHVLQAHNFCGPAISASPQFLQTYTF</sequence>
<keyword evidence="1" id="KW-0812">Transmembrane</keyword>
<gene>
    <name evidence="2" type="ORF">NP493_832g00012</name>
</gene>